<evidence type="ECO:0000259" key="1">
    <source>
        <dbReference type="Pfam" id="PF10979"/>
    </source>
</evidence>
<name>A0A6J4Q085_9CYAN</name>
<feature type="domain" description="DUF2786" evidence="1">
    <location>
        <begin position="6"/>
        <end position="42"/>
    </location>
</feature>
<reference evidence="3" key="1">
    <citation type="submission" date="2020-02" db="EMBL/GenBank/DDBJ databases">
        <authorList>
            <person name="Meier V. D."/>
        </authorList>
    </citation>
    <scope>NUCLEOTIDE SEQUENCE</scope>
    <source>
        <strain evidence="3">AVDCRST_MAG84</strain>
    </source>
</reference>
<dbReference type="Pfam" id="PF23771">
    <property type="entry name" value="DUF7168"/>
    <property type="match status" value="1"/>
</dbReference>
<feature type="domain" description="DUF7168" evidence="2">
    <location>
        <begin position="53"/>
        <end position="157"/>
    </location>
</feature>
<evidence type="ECO:0000259" key="2">
    <source>
        <dbReference type="Pfam" id="PF23771"/>
    </source>
</evidence>
<dbReference type="InterPro" id="IPR055592">
    <property type="entry name" value="DUF7168"/>
</dbReference>
<evidence type="ECO:0000313" key="3">
    <source>
        <dbReference type="EMBL" id="CAA9428707.1"/>
    </source>
</evidence>
<dbReference type="InterPro" id="IPR024498">
    <property type="entry name" value="DUF2786"/>
</dbReference>
<protein>
    <submittedName>
        <fullName evidence="3">Uncharacterized protein</fullName>
    </submittedName>
</protein>
<sequence length="239" mass="26124">MADTSIVERIKKLLALATSSNENESTAAAEKASLLLAQYNLSLADLGPNHQEEIDEDSVETTSKFVTWKMMLLSGIADANGCNAMRNTYNGSMFLVGTSTNLIVCKHLYEYLSSAIEKRAKYRKGNGRGLAYLNAFRVGCATRLRQRLLEQKQEMEESGIPGSGDVAATPGIVVRSMFEKNQQAIADYLEGRGAKVRTRTDSQVSSAAGFNSGYEVGDKISLHKQVQPQGDMKQLNESL</sequence>
<dbReference type="AlphaFoldDB" id="A0A6J4Q085"/>
<dbReference type="EMBL" id="CADCTZ010001876">
    <property type="protein sequence ID" value="CAA9428707.1"/>
    <property type="molecule type" value="Genomic_DNA"/>
</dbReference>
<organism evidence="3">
    <name type="scientific">uncultured Microcoleus sp</name>
    <dbReference type="NCBI Taxonomy" id="259945"/>
    <lineage>
        <taxon>Bacteria</taxon>
        <taxon>Bacillati</taxon>
        <taxon>Cyanobacteriota</taxon>
        <taxon>Cyanophyceae</taxon>
        <taxon>Oscillatoriophycideae</taxon>
        <taxon>Oscillatoriales</taxon>
        <taxon>Microcoleaceae</taxon>
        <taxon>Microcoleus</taxon>
        <taxon>environmental samples</taxon>
    </lineage>
</organism>
<accession>A0A6J4Q085</accession>
<dbReference type="Pfam" id="PF10979">
    <property type="entry name" value="DUF2786"/>
    <property type="match status" value="1"/>
</dbReference>
<proteinExistence type="predicted"/>
<gene>
    <name evidence="3" type="ORF">AVDCRST_MAG84-7685</name>
</gene>